<keyword evidence="1" id="KW-1133">Transmembrane helix</keyword>
<keyword evidence="3" id="KW-1185">Reference proteome</keyword>
<sequence length="70" mass="7739">MKNTTKLILANAFALLAVVVFLTVGSTFGVEVKSASASLMVKALFFLVPQMGFIYLYWNSLKKEAHREIA</sequence>
<name>A0A1N7P111_9BACT</name>
<dbReference type="EMBL" id="FTOP01000013">
    <property type="protein sequence ID" value="SIT04254.1"/>
    <property type="molecule type" value="Genomic_DNA"/>
</dbReference>
<evidence type="ECO:0000313" key="2">
    <source>
        <dbReference type="EMBL" id="SIT04254.1"/>
    </source>
</evidence>
<feature type="transmembrane region" description="Helical" evidence="1">
    <location>
        <begin position="39"/>
        <end position="58"/>
    </location>
</feature>
<gene>
    <name evidence="2" type="ORF">SAMN05421761_11322</name>
</gene>
<keyword evidence="1" id="KW-0472">Membrane</keyword>
<protein>
    <submittedName>
        <fullName evidence="2">Uncharacterized protein</fullName>
    </submittedName>
</protein>
<proteinExistence type="predicted"/>
<evidence type="ECO:0000256" key="1">
    <source>
        <dbReference type="SAM" id="Phobius"/>
    </source>
</evidence>
<evidence type="ECO:0000313" key="3">
    <source>
        <dbReference type="Proteomes" id="UP000186026"/>
    </source>
</evidence>
<reference evidence="3" key="1">
    <citation type="submission" date="2017-01" db="EMBL/GenBank/DDBJ databases">
        <authorList>
            <person name="Varghese N."/>
            <person name="Submissions S."/>
        </authorList>
    </citation>
    <scope>NUCLEOTIDE SEQUENCE [LARGE SCALE GENOMIC DNA]</scope>
    <source>
        <strain evidence="3">DSM 46698</strain>
    </source>
</reference>
<accession>A0A1N7P111</accession>
<organism evidence="2 3">
    <name type="scientific">Belliella pelovolcani</name>
    <dbReference type="NCBI Taxonomy" id="529505"/>
    <lineage>
        <taxon>Bacteria</taxon>
        <taxon>Pseudomonadati</taxon>
        <taxon>Bacteroidota</taxon>
        <taxon>Cytophagia</taxon>
        <taxon>Cytophagales</taxon>
        <taxon>Cyclobacteriaceae</taxon>
        <taxon>Belliella</taxon>
    </lineage>
</organism>
<dbReference type="RefSeq" id="WP_076502404.1">
    <property type="nucleotide sequence ID" value="NZ_FTOP01000013.1"/>
</dbReference>
<dbReference type="OrthoDB" id="840265at2"/>
<dbReference type="AlphaFoldDB" id="A0A1N7P111"/>
<keyword evidence="1" id="KW-0812">Transmembrane</keyword>
<dbReference type="Proteomes" id="UP000186026">
    <property type="component" value="Unassembled WGS sequence"/>
</dbReference>